<dbReference type="Proteomes" id="UP000694541">
    <property type="component" value="Unplaced"/>
</dbReference>
<protein>
    <submittedName>
        <fullName evidence="1">Uncharacterized protein</fullName>
    </submittedName>
</protein>
<reference evidence="1" key="2">
    <citation type="submission" date="2025-09" db="UniProtKB">
        <authorList>
            <consortium name="Ensembl"/>
        </authorList>
    </citation>
    <scope>IDENTIFICATION</scope>
</reference>
<organism evidence="1 2">
    <name type="scientific">Accipiter nisus</name>
    <name type="common">Eurasian sparrowhawk</name>
    <dbReference type="NCBI Taxonomy" id="211598"/>
    <lineage>
        <taxon>Eukaryota</taxon>
        <taxon>Metazoa</taxon>
        <taxon>Chordata</taxon>
        <taxon>Craniata</taxon>
        <taxon>Vertebrata</taxon>
        <taxon>Euteleostomi</taxon>
        <taxon>Archelosauria</taxon>
        <taxon>Archosauria</taxon>
        <taxon>Dinosauria</taxon>
        <taxon>Saurischia</taxon>
        <taxon>Theropoda</taxon>
        <taxon>Coelurosauria</taxon>
        <taxon>Aves</taxon>
        <taxon>Neognathae</taxon>
        <taxon>Neoaves</taxon>
        <taxon>Telluraves</taxon>
        <taxon>Accipitrimorphae</taxon>
        <taxon>Accipitriformes</taxon>
        <taxon>Accipitridae</taxon>
        <taxon>Accipitrinae</taxon>
        <taxon>Accipiter</taxon>
    </lineage>
</organism>
<keyword evidence="2" id="KW-1185">Reference proteome</keyword>
<name>A0A8B9NVJ1_9AVES</name>
<sequence length="103" mass="11006">MAALISVCNFVQQAQEDFSSPTTSAFTSPVGRCKATANSLEEVSGGGRLQGCSPRGWGSCPRHGPAGSAYQFRHHHEWRVVRVSLGVCKTLKSKDLVKACDGL</sequence>
<dbReference type="Ensembl" id="ENSANIT00000025202.1">
    <property type="protein sequence ID" value="ENSANIP00000024390.1"/>
    <property type="gene ID" value="ENSANIG00000016502.1"/>
</dbReference>
<reference evidence="1" key="1">
    <citation type="submission" date="2025-08" db="UniProtKB">
        <authorList>
            <consortium name="Ensembl"/>
        </authorList>
    </citation>
    <scope>IDENTIFICATION</scope>
</reference>
<proteinExistence type="predicted"/>
<dbReference type="AlphaFoldDB" id="A0A8B9NVJ1"/>
<accession>A0A8B9NVJ1</accession>
<evidence type="ECO:0000313" key="1">
    <source>
        <dbReference type="Ensembl" id="ENSANIP00000024390.1"/>
    </source>
</evidence>
<evidence type="ECO:0000313" key="2">
    <source>
        <dbReference type="Proteomes" id="UP000694541"/>
    </source>
</evidence>